<feature type="transmembrane region" description="Helical" evidence="2">
    <location>
        <begin position="200"/>
        <end position="223"/>
    </location>
</feature>
<dbReference type="Proteomes" id="UP000000740">
    <property type="component" value="Plasmid pHLAC01"/>
</dbReference>
<keyword evidence="2" id="KW-1133">Transmembrane helix</keyword>
<dbReference type="RefSeq" id="WP_012660177.1">
    <property type="nucleotide sequence ID" value="NC_012030.1"/>
</dbReference>
<dbReference type="AlphaFoldDB" id="B9LWY3"/>
<dbReference type="GeneID" id="7402310"/>
<keyword evidence="2" id="KW-0812">Transmembrane</keyword>
<evidence type="ECO:0000256" key="2">
    <source>
        <dbReference type="SAM" id="Phobius"/>
    </source>
</evidence>
<gene>
    <name evidence="3" type="ordered locus">Hlac_3464</name>
</gene>
<keyword evidence="2" id="KW-0472">Membrane</keyword>
<dbReference type="EMBL" id="CP001367">
    <property type="protein sequence ID" value="ACM58974.1"/>
    <property type="molecule type" value="Genomic_DNA"/>
</dbReference>
<accession>B9LWY3</accession>
<geneLocation type="plasmid" evidence="3 4">
    <name>pHLAC01</name>
</geneLocation>
<evidence type="ECO:0000256" key="1">
    <source>
        <dbReference type="SAM" id="MobiDB-lite"/>
    </source>
</evidence>
<dbReference type="Pfam" id="PF09490">
    <property type="entry name" value="CbtA"/>
    <property type="match status" value="1"/>
</dbReference>
<dbReference type="InterPro" id="IPR012666">
    <property type="entry name" value="CbtA_put"/>
</dbReference>
<name>B9LWY3_HALLT</name>
<reference evidence="3 4" key="1">
    <citation type="journal article" date="2016" name="Stand. Genomic Sci.">
        <title>Complete genome sequence of the Antarctic Halorubrum lacusprofundi type strain ACAM 34.</title>
        <authorList>
            <person name="Anderson I.J."/>
            <person name="DasSarma P."/>
            <person name="Lucas S."/>
            <person name="Copeland A."/>
            <person name="Lapidus A."/>
            <person name="Del Rio T.G."/>
            <person name="Tice H."/>
            <person name="Dalin E."/>
            <person name="Bruce D.C."/>
            <person name="Goodwin L."/>
            <person name="Pitluck S."/>
            <person name="Sims D."/>
            <person name="Brettin T.S."/>
            <person name="Detter J.C."/>
            <person name="Han C.S."/>
            <person name="Larimer F."/>
            <person name="Hauser L."/>
            <person name="Land M."/>
            <person name="Ivanova N."/>
            <person name="Richardson P."/>
            <person name="Cavicchioli R."/>
            <person name="DasSarma S."/>
            <person name="Woese C.R."/>
            <person name="Kyrpides N.C."/>
        </authorList>
    </citation>
    <scope>NUCLEOTIDE SEQUENCE [LARGE SCALE GENOMIC DNA]</scope>
    <source>
        <strain evidence="4">ATCC 49239 / DSM 5036 / JCM 8891 / ACAM 34</strain>
    </source>
</reference>
<organism evidence="3 4">
    <name type="scientific">Halorubrum lacusprofundi (strain ATCC 49239 / DSM 5036 / JCM 8891 / ACAM 34)</name>
    <dbReference type="NCBI Taxonomy" id="416348"/>
    <lineage>
        <taxon>Archaea</taxon>
        <taxon>Methanobacteriati</taxon>
        <taxon>Methanobacteriota</taxon>
        <taxon>Stenosarchaea group</taxon>
        <taxon>Halobacteria</taxon>
        <taxon>Halobacteriales</taxon>
        <taxon>Haloferacaceae</taxon>
        <taxon>Halorubrum</taxon>
    </lineage>
</organism>
<feature type="transmembrane region" description="Helical" evidence="2">
    <location>
        <begin position="139"/>
        <end position="158"/>
    </location>
</feature>
<feature type="transmembrane region" description="Helical" evidence="2">
    <location>
        <begin position="12"/>
        <end position="32"/>
    </location>
</feature>
<feature type="transmembrane region" description="Helical" evidence="2">
    <location>
        <begin position="101"/>
        <end position="119"/>
    </location>
</feature>
<keyword evidence="3" id="KW-0614">Plasmid</keyword>
<feature type="transmembrane region" description="Helical" evidence="2">
    <location>
        <begin position="170"/>
        <end position="188"/>
    </location>
</feature>
<feature type="transmembrane region" description="Helical" evidence="2">
    <location>
        <begin position="70"/>
        <end position="89"/>
    </location>
</feature>
<dbReference type="eggNOG" id="arCOG06353">
    <property type="taxonomic scope" value="Archaea"/>
</dbReference>
<evidence type="ECO:0008006" key="5">
    <source>
        <dbReference type="Google" id="ProtNLM"/>
    </source>
</evidence>
<feature type="region of interest" description="Disordered" evidence="1">
    <location>
        <begin position="230"/>
        <end position="251"/>
    </location>
</feature>
<protein>
    <recommendedName>
        <fullName evidence="5">Cobalamin cluster protein</fullName>
    </recommendedName>
</protein>
<dbReference type="KEGG" id="hla:Hlac_3464"/>
<evidence type="ECO:0000313" key="3">
    <source>
        <dbReference type="EMBL" id="ACM58974.1"/>
    </source>
</evidence>
<proteinExistence type="predicted"/>
<evidence type="ECO:0000313" key="4">
    <source>
        <dbReference type="Proteomes" id="UP000000740"/>
    </source>
</evidence>
<sequence>MLVDYLVRGAKAGVVAGLAFGLFVAVVANPLVGVAETFEHDGHTAGNGDHHDAAGATSAVTTGAVSVAGGVLWGLLLGVVAFGAGFYLLEPALPGPPGARSYVLAAGGFVTVSGAPWLVLPPSAPGIEATLATPTRLAIYATMMVVGALACTLAVVAYRRGRDARGRRGGGLAAAVPLLALASVGVLAPVPAGESAIPDALATSIVGVVAFGQVLLWTTLAATNTYLDATGDRSNGPSVEDDTPDPRVTAD</sequence>
<keyword evidence="4" id="KW-1185">Reference proteome</keyword>
<dbReference type="HOGENOM" id="CLU_1136081_0_0_2"/>